<dbReference type="GO" id="GO:0005761">
    <property type="term" value="C:mitochondrial ribosome"/>
    <property type="evidence" value="ECO:0007669"/>
    <property type="project" value="InterPro"/>
</dbReference>
<dbReference type="PANTHER" id="PTHR31278:SF2">
    <property type="entry name" value="SMALL RIBOSOMAL SUBUNIT PROTEIN MS37"/>
    <property type="match status" value="1"/>
</dbReference>
<organism evidence="2 3">
    <name type="scientific">Scylla paramamosain</name>
    <name type="common">Mud crab</name>
    <dbReference type="NCBI Taxonomy" id="85552"/>
    <lineage>
        <taxon>Eukaryota</taxon>
        <taxon>Metazoa</taxon>
        <taxon>Ecdysozoa</taxon>
        <taxon>Arthropoda</taxon>
        <taxon>Crustacea</taxon>
        <taxon>Multicrustacea</taxon>
        <taxon>Malacostraca</taxon>
        <taxon>Eumalacostraca</taxon>
        <taxon>Eucarida</taxon>
        <taxon>Decapoda</taxon>
        <taxon>Pleocyemata</taxon>
        <taxon>Brachyura</taxon>
        <taxon>Eubrachyura</taxon>
        <taxon>Portunoidea</taxon>
        <taxon>Portunidae</taxon>
        <taxon>Portuninae</taxon>
        <taxon>Scylla</taxon>
    </lineage>
</organism>
<evidence type="ECO:0000256" key="1">
    <source>
        <dbReference type="SAM" id="MobiDB-lite"/>
    </source>
</evidence>
<dbReference type="EMBL" id="JARAKH010000044">
    <property type="protein sequence ID" value="KAK8378804.1"/>
    <property type="molecule type" value="Genomic_DNA"/>
</dbReference>
<dbReference type="InterPro" id="IPR033620">
    <property type="entry name" value="Ribosomal_mS37_met"/>
</dbReference>
<sequence>MTQGGRGRISITQQHSITQQQARRSTPHQLSTTMRLTPLNLRSMYLVNNQRPKNGRRATRVPFPFNGCLPLKLRDSVSGKSEKLQSNPCVQEMFVMFSCFKKNDFDQALCSKEIQTFEACHLNHLTNEKRKKEQERRGVMVPGEKRLAHKQLNHLLGRYKQPV</sequence>
<dbReference type="SUPFAM" id="SSF47072">
    <property type="entry name" value="Cysteine alpha-hairpin motif"/>
    <property type="match status" value="1"/>
</dbReference>
<comment type="caution">
    <text evidence="2">The sequence shown here is derived from an EMBL/GenBank/DDBJ whole genome shotgun (WGS) entry which is preliminary data.</text>
</comment>
<dbReference type="GO" id="GO:0003723">
    <property type="term" value="F:RNA binding"/>
    <property type="evidence" value="ECO:0007669"/>
    <property type="project" value="TreeGrafter"/>
</dbReference>
<protein>
    <recommendedName>
        <fullName evidence="4">CHCH domain-containing protein</fullName>
    </recommendedName>
</protein>
<gene>
    <name evidence="2" type="ORF">O3P69_009491</name>
</gene>
<proteinExistence type="predicted"/>
<evidence type="ECO:0008006" key="4">
    <source>
        <dbReference type="Google" id="ProtNLM"/>
    </source>
</evidence>
<feature type="compositionally biased region" description="Low complexity" evidence="1">
    <location>
        <begin position="9"/>
        <end position="21"/>
    </location>
</feature>
<name>A0AAW0SV90_SCYPA</name>
<dbReference type="Proteomes" id="UP001487740">
    <property type="component" value="Unassembled WGS sequence"/>
</dbReference>
<accession>A0AAW0SV90</accession>
<dbReference type="GO" id="GO:0005654">
    <property type="term" value="C:nucleoplasm"/>
    <property type="evidence" value="ECO:0007669"/>
    <property type="project" value="TreeGrafter"/>
</dbReference>
<reference evidence="2 3" key="1">
    <citation type="submission" date="2023-03" db="EMBL/GenBank/DDBJ databases">
        <title>High-quality genome of Scylla paramamosain provides insights in environmental adaptation.</title>
        <authorList>
            <person name="Zhang L."/>
        </authorList>
    </citation>
    <scope>NUCLEOTIDE SEQUENCE [LARGE SCALE GENOMIC DNA]</scope>
    <source>
        <strain evidence="2">LZ_2023a</strain>
        <tissue evidence="2">Muscle</tissue>
    </source>
</reference>
<dbReference type="PANTHER" id="PTHR31278">
    <property type="entry name" value="CHCHD1"/>
    <property type="match status" value="1"/>
</dbReference>
<evidence type="ECO:0000313" key="3">
    <source>
        <dbReference type="Proteomes" id="UP001487740"/>
    </source>
</evidence>
<feature type="region of interest" description="Disordered" evidence="1">
    <location>
        <begin position="1"/>
        <end position="30"/>
    </location>
</feature>
<dbReference type="InterPro" id="IPR009069">
    <property type="entry name" value="Cys_alpha_HP_mot_SF"/>
</dbReference>
<dbReference type="GO" id="GO:0032543">
    <property type="term" value="P:mitochondrial translation"/>
    <property type="evidence" value="ECO:0007669"/>
    <property type="project" value="InterPro"/>
</dbReference>
<keyword evidence="3" id="KW-1185">Reference proteome</keyword>
<dbReference type="AlphaFoldDB" id="A0AAW0SV90"/>
<evidence type="ECO:0000313" key="2">
    <source>
        <dbReference type="EMBL" id="KAK8378804.1"/>
    </source>
</evidence>